<protein>
    <submittedName>
        <fullName evidence="1">Uncharacterized protein</fullName>
    </submittedName>
</protein>
<dbReference type="PANTHER" id="PTHR10285">
    <property type="entry name" value="URIDINE KINASE"/>
    <property type="match status" value="1"/>
</dbReference>
<dbReference type="InterPro" id="IPR027417">
    <property type="entry name" value="P-loop_NTPase"/>
</dbReference>
<dbReference type="Pfam" id="PF00485">
    <property type="entry name" value="PRK"/>
    <property type="match status" value="1"/>
</dbReference>
<dbReference type="OrthoDB" id="3691767at2"/>
<accession>A0A1Q2CG46</accession>
<dbReference type="Proteomes" id="UP000188324">
    <property type="component" value="Chromosome"/>
</dbReference>
<evidence type="ECO:0000313" key="1">
    <source>
        <dbReference type="EMBL" id="AQP45030.1"/>
    </source>
</evidence>
<name>A0A1Q2CG46_9ACTN</name>
<reference evidence="1 2" key="1">
    <citation type="journal article" date="2016" name="Int. J. Syst. Evol. Microbiol.">
        <title>Tessaracoccus flavus sp. nov., isolated from the drainage system of a lindane-producing factory.</title>
        <authorList>
            <person name="Kumari R."/>
            <person name="Singh P."/>
            <person name="Schumann P."/>
            <person name="Lal R."/>
        </authorList>
    </citation>
    <scope>NUCLEOTIDE SEQUENCE [LARGE SCALE GENOMIC DNA]</scope>
    <source>
        <strain evidence="1 2">RP1T</strain>
    </source>
</reference>
<dbReference type="SUPFAM" id="SSF52540">
    <property type="entry name" value="P-loop containing nucleoside triphosphate hydrolases"/>
    <property type="match status" value="1"/>
</dbReference>
<dbReference type="GO" id="GO:0005524">
    <property type="term" value="F:ATP binding"/>
    <property type="evidence" value="ECO:0007669"/>
    <property type="project" value="InterPro"/>
</dbReference>
<dbReference type="STRING" id="1610493.RPIT_09725"/>
<evidence type="ECO:0000313" key="2">
    <source>
        <dbReference type="Proteomes" id="UP000188324"/>
    </source>
</evidence>
<sequence>MTRTLLLIAGPSGSGKSRLTRTAVTHGRAASLSLDDFYFDADHPDLPTTPMGIPDWDDPATWDLQLAITTLGQLLRDGAAEVPVYDISRSRRVGVRRIELGDSDLVIAEGIFATQTCPAARAAGMRVEALWLDRARPANFVRRLSRDLRERRKTPWVLLRRGIALYRGEPQQRRAALEAGFSPASMSQAMRAVSRAADAAVV</sequence>
<dbReference type="EMBL" id="CP019605">
    <property type="protein sequence ID" value="AQP45030.1"/>
    <property type="molecule type" value="Genomic_DNA"/>
</dbReference>
<dbReference type="AlphaFoldDB" id="A0A1Q2CG46"/>
<dbReference type="Gene3D" id="3.40.50.300">
    <property type="entry name" value="P-loop containing nucleotide triphosphate hydrolases"/>
    <property type="match status" value="1"/>
</dbReference>
<dbReference type="PRINTS" id="PR00988">
    <property type="entry name" value="URIDINKINASE"/>
</dbReference>
<proteinExistence type="predicted"/>
<dbReference type="InterPro" id="IPR006083">
    <property type="entry name" value="PRK/URK"/>
</dbReference>
<dbReference type="KEGG" id="tfl:RPIT_09725"/>
<dbReference type="RefSeq" id="WP_077342686.1">
    <property type="nucleotide sequence ID" value="NZ_CP019605.1"/>
</dbReference>
<dbReference type="GO" id="GO:0016301">
    <property type="term" value="F:kinase activity"/>
    <property type="evidence" value="ECO:0007669"/>
    <property type="project" value="InterPro"/>
</dbReference>
<gene>
    <name evidence="1" type="ORF">RPIT_09725</name>
</gene>
<organism evidence="1 2">
    <name type="scientific">Tessaracoccus flavus</name>
    <dbReference type="NCBI Taxonomy" id="1610493"/>
    <lineage>
        <taxon>Bacteria</taxon>
        <taxon>Bacillati</taxon>
        <taxon>Actinomycetota</taxon>
        <taxon>Actinomycetes</taxon>
        <taxon>Propionibacteriales</taxon>
        <taxon>Propionibacteriaceae</taxon>
        <taxon>Tessaracoccus</taxon>
    </lineage>
</organism>
<keyword evidence="2" id="KW-1185">Reference proteome</keyword>